<comment type="similarity">
    <text evidence="6 7">Belongs to the RecF family.</text>
</comment>
<dbReference type="InterPro" id="IPR042174">
    <property type="entry name" value="RecF_2"/>
</dbReference>
<dbReference type="InterPro" id="IPR001238">
    <property type="entry name" value="DNA-binding_RecF"/>
</dbReference>
<evidence type="ECO:0000256" key="4">
    <source>
        <dbReference type="ARBA" id="ARBA00022840"/>
    </source>
</evidence>
<keyword evidence="6 7" id="KW-0742">SOS response</keyword>
<comment type="subcellular location">
    <subcellularLocation>
        <location evidence="6 7">Cytoplasm</location>
    </subcellularLocation>
</comment>
<dbReference type="GO" id="GO:0006260">
    <property type="term" value="P:DNA replication"/>
    <property type="evidence" value="ECO:0007669"/>
    <property type="project" value="UniProtKB-UniRule"/>
</dbReference>
<dbReference type="AlphaFoldDB" id="A0A2X4SS89"/>
<reference evidence="9 10" key="1">
    <citation type="submission" date="2018-06" db="EMBL/GenBank/DDBJ databases">
        <authorList>
            <consortium name="Pathogen Informatics"/>
            <person name="Doyle S."/>
        </authorList>
    </citation>
    <scope>NUCLEOTIDE SEQUENCE [LARGE SCALE GENOMIC DNA]</scope>
    <source>
        <strain evidence="9 10">NCTC12858</strain>
    </source>
</reference>
<sequence length="367" mass="41791">MIAQSLRLHCFKNISATDCFFSPKLNCFFGLNGMGKTNLLDALHYLSFTRSHLSIPDSLAVQEGADMAILEGKYLSDEGAVEEIVLSIAPPKRKILKRNGKDYRRIAEHIGRLPLVIVSPQDYLLIQGTSSERRRFIDQFLCQQSAVYMDGLMRYNKALADRNALLKAERPDPSLLDVYEWQMAMEGAKIVAARQSFISYFVPLFSRHYRLISADSEQVSLAYRPSLSETSAESFAMALRDNRSRDLLLGYTSAGIHRDELEMNLGSRLIGKVGSQGQAKSFLISLKLAQYDHMQSVLTERPILLLDDIFDKLDSERVERIMSVVNQDSFGQIFITDTNRKHLDEMIAKQYDDYRLFVIHKGQVRTE</sequence>
<evidence type="ECO:0000256" key="1">
    <source>
        <dbReference type="ARBA" id="ARBA00022490"/>
    </source>
</evidence>
<dbReference type="GO" id="GO:0016887">
    <property type="term" value="F:ATP hydrolysis activity"/>
    <property type="evidence" value="ECO:0007669"/>
    <property type="project" value="InterPro"/>
</dbReference>
<evidence type="ECO:0000256" key="3">
    <source>
        <dbReference type="ARBA" id="ARBA00022741"/>
    </source>
</evidence>
<keyword evidence="6 7" id="KW-0227">DNA damage</keyword>
<dbReference type="HAMAP" id="MF_00365">
    <property type="entry name" value="RecF"/>
    <property type="match status" value="1"/>
</dbReference>
<keyword evidence="6 7" id="KW-0234">DNA repair</keyword>
<dbReference type="Gene3D" id="3.40.50.300">
    <property type="entry name" value="P-loop containing nucleotide triphosphate hydrolases"/>
    <property type="match status" value="1"/>
</dbReference>
<keyword evidence="2 6" id="KW-0235">DNA replication</keyword>
<dbReference type="InterPro" id="IPR018078">
    <property type="entry name" value="DNA-binding_RecF_CS"/>
</dbReference>
<dbReference type="InterPro" id="IPR027417">
    <property type="entry name" value="P-loop_NTPase"/>
</dbReference>
<dbReference type="GO" id="GO:0005737">
    <property type="term" value="C:cytoplasm"/>
    <property type="evidence" value="ECO:0007669"/>
    <property type="project" value="UniProtKB-SubCell"/>
</dbReference>
<dbReference type="Gene3D" id="1.20.1050.90">
    <property type="entry name" value="RecF/RecN/SMC, N-terminal domain"/>
    <property type="match status" value="1"/>
</dbReference>
<dbReference type="EMBL" id="LS483447">
    <property type="protein sequence ID" value="SQH72681.1"/>
    <property type="molecule type" value="Genomic_DNA"/>
</dbReference>
<dbReference type="PROSITE" id="PS00617">
    <property type="entry name" value="RECF_1"/>
    <property type="match status" value="1"/>
</dbReference>
<evidence type="ECO:0000259" key="8">
    <source>
        <dbReference type="Pfam" id="PF13476"/>
    </source>
</evidence>
<keyword evidence="1 6" id="KW-0963">Cytoplasm</keyword>
<protein>
    <recommendedName>
        <fullName evidence="6 7">DNA replication and repair protein RecF</fullName>
    </recommendedName>
</protein>
<dbReference type="GO" id="GO:0003697">
    <property type="term" value="F:single-stranded DNA binding"/>
    <property type="evidence" value="ECO:0007669"/>
    <property type="project" value="UniProtKB-UniRule"/>
</dbReference>
<dbReference type="PROSITE" id="PS00618">
    <property type="entry name" value="RECF_2"/>
    <property type="match status" value="1"/>
</dbReference>
<feature type="binding site" evidence="6">
    <location>
        <begin position="30"/>
        <end position="37"/>
    </location>
    <ligand>
        <name>ATP</name>
        <dbReference type="ChEBI" id="CHEBI:30616"/>
    </ligand>
</feature>
<evidence type="ECO:0000256" key="7">
    <source>
        <dbReference type="RuleBase" id="RU000578"/>
    </source>
</evidence>
<keyword evidence="3 6" id="KW-0547">Nucleotide-binding</keyword>
<gene>
    <name evidence="6 9" type="primary">recF</name>
    <name evidence="9" type="ORF">NCTC12858_00507</name>
</gene>
<dbReference type="PANTHER" id="PTHR32182">
    <property type="entry name" value="DNA REPLICATION AND REPAIR PROTEIN RECF"/>
    <property type="match status" value="1"/>
</dbReference>
<dbReference type="PANTHER" id="PTHR32182:SF0">
    <property type="entry name" value="DNA REPLICATION AND REPAIR PROTEIN RECF"/>
    <property type="match status" value="1"/>
</dbReference>
<dbReference type="NCBIfam" id="TIGR00611">
    <property type="entry name" value="recf"/>
    <property type="match status" value="1"/>
</dbReference>
<dbReference type="Pfam" id="PF13476">
    <property type="entry name" value="AAA_23"/>
    <property type="match status" value="1"/>
</dbReference>
<dbReference type="RefSeq" id="WP_023939991.1">
    <property type="nucleotide sequence ID" value="NZ_LS483447.1"/>
</dbReference>
<evidence type="ECO:0000256" key="6">
    <source>
        <dbReference type="HAMAP-Rule" id="MF_00365"/>
    </source>
</evidence>
<dbReference type="GO" id="GO:0000731">
    <property type="term" value="P:DNA synthesis involved in DNA repair"/>
    <property type="evidence" value="ECO:0007669"/>
    <property type="project" value="TreeGrafter"/>
</dbReference>
<dbReference type="GO" id="GO:0005524">
    <property type="term" value="F:ATP binding"/>
    <property type="evidence" value="ECO:0007669"/>
    <property type="project" value="UniProtKB-UniRule"/>
</dbReference>
<keyword evidence="4 6" id="KW-0067">ATP-binding</keyword>
<keyword evidence="5 6" id="KW-0238">DNA-binding</keyword>
<comment type="function">
    <text evidence="6 7">The RecF protein is involved in DNA metabolism; it is required for DNA replication and normal SOS inducibility. RecF binds preferentially to single-stranded, linear DNA. It also seems to bind ATP.</text>
</comment>
<proteinExistence type="inferred from homology"/>
<dbReference type="InterPro" id="IPR038729">
    <property type="entry name" value="Rad50/SbcC_AAA"/>
</dbReference>
<keyword evidence="10" id="KW-1185">Reference proteome</keyword>
<name>A0A2X4SS89_9PORP</name>
<evidence type="ECO:0000313" key="9">
    <source>
        <dbReference type="EMBL" id="SQH72681.1"/>
    </source>
</evidence>
<dbReference type="GO" id="GO:0009432">
    <property type="term" value="P:SOS response"/>
    <property type="evidence" value="ECO:0007669"/>
    <property type="project" value="UniProtKB-UniRule"/>
</dbReference>
<dbReference type="KEGG" id="pcre:NCTC12858_00507"/>
<evidence type="ECO:0000256" key="5">
    <source>
        <dbReference type="ARBA" id="ARBA00023125"/>
    </source>
</evidence>
<accession>A0A2X4SS89</accession>
<dbReference type="Proteomes" id="UP000249300">
    <property type="component" value="Chromosome 1"/>
</dbReference>
<evidence type="ECO:0000313" key="10">
    <source>
        <dbReference type="Proteomes" id="UP000249300"/>
    </source>
</evidence>
<organism evidence="9 10">
    <name type="scientific">Porphyromonas crevioricanis</name>
    <dbReference type="NCBI Taxonomy" id="393921"/>
    <lineage>
        <taxon>Bacteria</taxon>
        <taxon>Pseudomonadati</taxon>
        <taxon>Bacteroidota</taxon>
        <taxon>Bacteroidia</taxon>
        <taxon>Bacteroidales</taxon>
        <taxon>Porphyromonadaceae</taxon>
        <taxon>Porphyromonas</taxon>
    </lineage>
</organism>
<evidence type="ECO:0000256" key="2">
    <source>
        <dbReference type="ARBA" id="ARBA00022705"/>
    </source>
</evidence>
<feature type="domain" description="Rad50/SbcC-type AAA" evidence="8">
    <location>
        <begin position="5"/>
        <end position="56"/>
    </location>
</feature>
<dbReference type="SUPFAM" id="SSF52540">
    <property type="entry name" value="P-loop containing nucleoside triphosphate hydrolases"/>
    <property type="match status" value="1"/>
</dbReference>
<dbReference type="GO" id="GO:0006302">
    <property type="term" value="P:double-strand break repair"/>
    <property type="evidence" value="ECO:0007669"/>
    <property type="project" value="InterPro"/>
</dbReference>